<sequence length="206" mass="22928">MEIFSIVFMLGLAAMVLNANAQRKRLAFLAGHLRPYQIEKQMESLIDGYLRALGEADPVRQQQVWGTLDATEQSLSQQVTRLAEDLQRADPAQTRMSGVPLQALLADKLPDSAVLDLRALIQVHAQGIAALARHPDGETPAARKQRAYTMSAELLLLQHSCHWYCRSLALASARLQAKHDTPYRQVVQSVSNGTRQAYARLTNYPL</sequence>
<evidence type="ECO:0000313" key="2">
    <source>
        <dbReference type="Proteomes" id="UP000199531"/>
    </source>
</evidence>
<reference evidence="1 2" key="1">
    <citation type="submission" date="2016-10" db="EMBL/GenBank/DDBJ databases">
        <authorList>
            <person name="de Groot N.N."/>
        </authorList>
    </citation>
    <scope>NUCLEOTIDE SEQUENCE [LARGE SCALE GENOMIC DNA]</scope>
    <source>
        <strain evidence="1 2">DSM 15123</strain>
    </source>
</reference>
<keyword evidence="2" id="KW-1185">Reference proteome</keyword>
<proteinExistence type="predicted"/>
<dbReference type="AlphaFoldDB" id="A0A1H8E4R2"/>
<dbReference type="OrthoDB" id="8654508at2"/>
<evidence type="ECO:0000313" key="1">
    <source>
        <dbReference type="EMBL" id="SEN14482.1"/>
    </source>
</evidence>
<dbReference type="RefSeq" id="WP_091813543.1">
    <property type="nucleotide sequence ID" value="NZ_FOCW01000001.1"/>
</dbReference>
<dbReference type="EMBL" id="FOCW01000001">
    <property type="protein sequence ID" value="SEN14482.1"/>
    <property type="molecule type" value="Genomic_DNA"/>
</dbReference>
<gene>
    <name evidence="1" type="ORF">SAMN02745977_00561</name>
</gene>
<accession>A0A1H8E4R2</accession>
<protein>
    <submittedName>
        <fullName evidence="1">Uncharacterized protein</fullName>
    </submittedName>
</protein>
<dbReference type="Proteomes" id="UP000199531">
    <property type="component" value="Unassembled WGS sequence"/>
</dbReference>
<name>A0A1H8E4R2_9BURK</name>
<organism evidence="1 2">
    <name type="scientific">Brachymonas denitrificans DSM 15123</name>
    <dbReference type="NCBI Taxonomy" id="1121117"/>
    <lineage>
        <taxon>Bacteria</taxon>
        <taxon>Pseudomonadati</taxon>
        <taxon>Pseudomonadota</taxon>
        <taxon>Betaproteobacteria</taxon>
        <taxon>Burkholderiales</taxon>
        <taxon>Comamonadaceae</taxon>
        <taxon>Brachymonas</taxon>
    </lineage>
</organism>